<dbReference type="SUPFAM" id="SSF53067">
    <property type="entry name" value="Actin-like ATPase domain"/>
    <property type="match status" value="1"/>
</dbReference>
<keyword evidence="2" id="KW-1185">Reference proteome</keyword>
<gene>
    <name evidence="1" type="ORF">GB881_17015</name>
</gene>
<organism evidence="1 2">
    <name type="scientific">Georgenia subflava</name>
    <dbReference type="NCBI Taxonomy" id="1622177"/>
    <lineage>
        <taxon>Bacteria</taxon>
        <taxon>Bacillati</taxon>
        <taxon>Actinomycetota</taxon>
        <taxon>Actinomycetes</taxon>
        <taxon>Micrococcales</taxon>
        <taxon>Bogoriellaceae</taxon>
        <taxon>Georgenia</taxon>
    </lineage>
</organism>
<feature type="non-terminal residue" evidence="1">
    <location>
        <position position="147"/>
    </location>
</feature>
<accession>A0A6N7ENM7</accession>
<evidence type="ECO:0000313" key="1">
    <source>
        <dbReference type="EMBL" id="MPV38718.1"/>
    </source>
</evidence>
<name>A0A6N7ENM7_9MICO</name>
<dbReference type="Proteomes" id="UP000437709">
    <property type="component" value="Unassembled WGS sequence"/>
</dbReference>
<dbReference type="Gene3D" id="3.30.420.40">
    <property type="match status" value="1"/>
</dbReference>
<dbReference type="AlphaFoldDB" id="A0A6N7ENM7"/>
<dbReference type="EMBL" id="WHPC01000103">
    <property type="protein sequence ID" value="MPV38718.1"/>
    <property type="molecule type" value="Genomic_DNA"/>
</dbReference>
<reference evidence="1 2" key="1">
    <citation type="submission" date="2019-10" db="EMBL/GenBank/DDBJ databases">
        <title>Georgenia wutianyii sp. nov. and Georgenia yuyongxinii sp. nov. isolated from plateau pika (Ochotona curzoniae) in the Qinghai-Tibet plateau of China.</title>
        <authorList>
            <person name="Tian Z."/>
        </authorList>
    </citation>
    <scope>NUCLEOTIDE SEQUENCE [LARGE SCALE GENOMIC DNA]</scope>
    <source>
        <strain evidence="1 2">JCM 19765</strain>
    </source>
</reference>
<protein>
    <recommendedName>
        <fullName evidence="3">ATPase</fullName>
    </recommendedName>
</protein>
<dbReference type="InterPro" id="IPR043129">
    <property type="entry name" value="ATPase_NBD"/>
</dbReference>
<evidence type="ECO:0008006" key="3">
    <source>
        <dbReference type="Google" id="ProtNLM"/>
    </source>
</evidence>
<comment type="caution">
    <text evidence="1">The sequence shown here is derived from an EMBL/GenBank/DDBJ whole genome shotgun (WGS) entry which is preliminary data.</text>
</comment>
<proteinExistence type="predicted"/>
<sequence>MLSLLVRGVPGAALHRGKPGLLVGWDQDRRGTKFPDWSQAGKLPPNCDVRNTVTSSVRAVVGLDVGGTSSTVVVLAEHGEVLGRATGPGGNFRSSPGAVTANLGAALSEATDAASTALGSRAWAVEALTAGIAGAGPAGRDRAATVL</sequence>
<evidence type="ECO:0000313" key="2">
    <source>
        <dbReference type="Proteomes" id="UP000437709"/>
    </source>
</evidence>